<organism evidence="2 3">
    <name type="scientific">Alysiella crassa</name>
    <dbReference type="NCBI Taxonomy" id="153491"/>
    <lineage>
        <taxon>Bacteria</taxon>
        <taxon>Pseudomonadati</taxon>
        <taxon>Pseudomonadota</taxon>
        <taxon>Betaproteobacteria</taxon>
        <taxon>Neisseriales</taxon>
        <taxon>Neisseriaceae</taxon>
        <taxon>Alysiella</taxon>
    </lineage>
</organism>
<keyword evidence="3" id="KW-1185">Reference proteome</keyword>
<dbReference type="SMART" id="SM01252">
    <property type="entry name" value="KilA-N"/>
    <property type="match status" value="1"/>
</dbReference>
<sequence>MNAIQISNVSIRQEDNLFNLNDLHKASGGSKKHQPAFWLRNQQTKELIAEIENSANFQSLAIQKIEGRNGGTFACKELVIHYAMWISPKFSLQVIQTFLNTVSGSPAIEQPTQAPQIPDYDYGMARLFVKHGAGVAQVSDLHMALYQLSHIQGTFLKMLEHKALHFKLNDAEQRCLEILASWQVAVAKVGANIGK</sequence>
<proteinExistence type="predicted"/>
<dbReference type="InterPro" id="IPR018004">
    <property type="entry name" value="KilA/APSES_HTH"/>
</dbReference>
<dbReference type="RefSeq" id="WP_051968622.1">
    <property type="nucleotide sequence ID" value="NZ_CP091519.2"/>
</dbReference>
<dbReference type="EMBL" id="UFSO01000003">
    <property type="protein sequence ID" value="SSY81078.1"/>
    <property type="molecule type" value="Genomic_DNA"/>
</dbReference>
<dbReference type="InterPro" id="IPR017880">
    <property type="entry name" value="KilA_N"/>
</dbReference>
<name>A0A376BWA4_9NEIS</name>
<dbReference type="AlphaFoldDB" id="A0A376BWA4"/>
<gene>
    <name evidence="2" type="ORF">NCTC10283_02643</name>
</gene>
<evidence type="ECO:0000313" key="3">
    <source>
        <dbReference type="Proteomes" id="UP000254209"/>
    </source>
</evidence>
<feature type="domain" description="KilA-N" evidence="1">
    <location>
        <begin position="1"/>
        <end position="101"/>
    </location>
</feature>
<dbReference type="OrthoDB" id="9178758at2"/>
<dbReference type="STRING" id="1120980.GCA_000745955_02397"/>
<dbReference type="Proteomes" id="UP000254209">
    <property type="component" value="Unassembled WGS sequence"/>
</dbReference>
<evidence type="ECO:0000259" key="1">
    <source>
        <dbReference type="PROSITE" id="PS51301"/>
    </source>
</evidence>
<dbReference type="Pfam" id="PF04383">
    <property type="entry name" value="KilA-N"/>
    <property type="match status" value="1"/>
</dbReference>
<reference evidence="2 3" key="1">
    <citation type="submission" date="2018-06" db="EMBL/GenBank/DDBJ databases">
        <authorList>
            <consortium name="Pathogen Informatics"/>
            <person name="Doyle S."/>
        </authorList>
    </citation>
    <scope>NUCLEOTIDE SEQUENCE [LARGE SCALE GENOMIC DNA]</scope>
    <source>
        <strain evidence="2 3">NCTC10283</strain>
    </source>
</reference>
<dbReference type="PROSITE" id="PS51301">
    <property type="entry name" value="KILA_N"/>
    <property type="match status" value="1"/>
</dbReference>
<protein>
    <submittedName>
        <fullName evidence="2">KilA-N domain</fullName>
    </submittedName>
</protein>
<accession>A0A376BWA4</accession>
<evidence type="ECO:0000313" key="2">
    <source>
        <dbReference type="EMBL" id="SSY81078.1"/>
    </source>
</evidence>